<gene>
    <name evidence="3" type="ORF">SAMN06296020_10167</name>
</gene>
<evidence type="ECO:0000313" key="3">
    <source>
        <dbReference type="EMBL" id="SMP38231.1"/>
    </source>
</evidence>
<dbReference type="Pfam" id="PF08757">
    <property type="entry name" value="CotH"/>
    <property type="match status" value="2"/>
</dbReference>
<feature type="region of interest" description="Disordered" evidence="1">
    <location>
        <begin position="225"/>
        <end position="269"/>
    </location>
</feature>
<feature type="transmembrane region" description="Helical" evidence="2">
    <location>
        <begin position="633"/>
        <end position="652"/>
    </location>
</feature>
<dbReference type="InterPro" id="IPR014867">
    <property type="entry name" value="Spore_coat_CotH_CotH2/3/7"/>
</dbReference>
<dbReference type="EMBL" id="FXUF01000001">
    <property type="protein sequence ID" value="SMP38231.1"/>
    <property type="molecule type" value="Genomic_DNA"/>
</dbReference>
<evidence type="ECO:0000256" key="1">
    <source>
        <dbReference type="SAM" id="MobiDB-lite"/>
    </source>
</evidence>
<keyword evidence="4" id="KW-1185">Reference proteome</keyword>
<keyword evidence="2" id="KW-0472">Membrane</keyword>
<dbReference type="RefSeq" id="WP_283407433.1">
    <property type="nucleotide sequence ID" value="NZ_FXUF01000001.1"/>
</dbReference>
<proteinExistence type="predicted"/>
<name>A0AA45WSP5_9CLOT</name>
<keyword evidence="2" id="KW-1133">Transmembrane helix</keyword>
<comment type="caution">
    <text evidence="3">The sequence shown here is derived from an EMBL/GenBank/DDBJ whole genome shotgun (WGS) entry which is preliminary data.</text>
</comment>
<dbReference type="PANTHER" id="PTHR40050:SF1">
    <property type="entry name" value="INNER SPORE COAT PROTEIN H"/>
    <property type="match status" value="1"/>
</dbReference>
<sequence length="657" mass="71646">MISSKYIAVITTAAMLFSLVLCGFIVYAANSFDTIRIPQYQQELFGEEVVTIDIQVSEEDWQDLLGNAQAKEWISADLVINGQRFSTIGIRTKGNSSLSMGSRMGDSYDGNYSLQFKANKYVKGQTFYGLDVFCVNNMIGDATYMKDYIAYDLMSYIGVATPLNNYASVTVNGEDYGFGIMLERYEQSFLERVYNTASGQLYNVKIGMGMRGDFEDLRQSAVNSFPGRRTDVNHTDFPAVPDGTAEQGEGTTEVPNIPRGERPQGGGFGGMGSMGGGSLVYTDDDPGSYSSVLDNAVFNNNSDSDKQRVITALKNLNAGTDLEEYIDVDATLRYFAAHTVVVNLDSYTSNMAQNYYLYERDGVLAILPWDYNLAFGGMSFGGTSGATDVVNFPIDTPVSGVSMEDRPLLNKLLEVDEYMDSYHEYLRQIVEGYFESGLYESRIRELDTKINDYVKNDVSASYTYEQYEASLPHFIELGRLRAESIKGQLDGTIPTTSSGQSADTSSLIDASSITLSALGSMGGQQGGEARQPGGMGGMDMIETELMQPAMQVLMEAGGEVTSEVRDELLELGLTDEQIEILTHMQGRLPGGGNERGLPNAMPERDANAPGGMGRPDMNNTIGVVMSTDSHTSYTALIVVLLMILAGATAFVAKSKAR</sequence>
<dbReference type="AlphaFoldDB" id="A0AA45WSP5"/>
<feature type="transmembrane region" description="Helical" evidence="2">
    <location>
        <begin position="7"/>
        <end position="29"/>
    </location>
</feature>
<keyword evidence="2" id="KW-0812">Transmembrane</keyword>
<accession>A0AA45WSP5</accession>
<dbReference type="Proteomes" id="UP001158066">
    <property type="component" value="Unassembled WGS sequence"/>
</dbReference>
<organism evidence="3 4">
    <name type="scientific">Anoxynatronum buryatiense</name>
    <dbReference type="NCBI Taxonomy" id="489973"/>
    <lineage>
        <taxon>Bacteria</taxon>
        <taxon>Bacillati</taxon>
        <taxon>Bacillota</taxon>
        <taxon>Clostridia</taxon>
        <taxon>Eubacteriales</taxon>
        <taxon>Clostridiaceae</taxon>
        <taxon>Anoxynatronum</taxon>
    </lineage>
</organism>
<dbReference type="PANTHER" id="PTHR40050">
    <property type="entry name" value="INNER SPORE COAT PROTEIN H"/>
    <property type="match status" value="1"/>
</dbReference>
<evidence type="ECO:0000256" key="2">
    <source>
        <dbReference type="SAM" id="Phobius"/>
    </source>
</evidence>
<evidence type="ECO:0000313" key="4">
    <source>
        <dbReference type="Proteomes" id="UP001158066"/>
    </source>
</evidence>
<protein>
    <submittedName>
        <fullName evidence="3">CotH protein</fullName>
    </submittedName>
</protein>
<reference evidence="3" key="1">
    <citation type="submission" date="2017-05" db="EMBL/GenBank/DDBJ databases">
        <authorList>
            <person name="Varghese N."/>
            <person name="Submissions S."/>
        </authorList>
    </citation>
    <scope>NUCLEOTIDE SEQUENCE</scope>
    <source>
        <strain evidence="3">Su22</strain>
    </source>
</reference>